<dbReference type="OrthoDB" id="5022096at2759"/>
<comment type="similarity">
    <text evidence="5">Belongs to the SAT4 family.</text>
</comment>
<evidence type="ECO:0000256" key="6">
    <source>
        <dbReference type="SAM" id="Phobius"/>
    </source>
</evidence>
<evidence type="ECO:0000313" key="9">
    <source>
        <dbReference type="Proteomes" id="UP000779574"/>
    </source>
</evidence>
<feature type="domain" description="Rhodopsin" evidence="7">
    <location>
        <begin position="27"/>
        <end position="260"/>
    </location>
</feature>
<evidence type="ECO:0000313" key="8">
    <source>
        <dbReference type="EMBL" id="KAG9700309.1"/>
    </source>
</evidence>
<dbReference type="Pfam" id="PF20684">
    <property type="entry name" value="Fung_rhodopsin"/>
    <property type="match status" value="1"/>
</dbReference>
<dbReference type="PANTHER" id="PTHR33048">
    <property type="entry name" value="PTH11-LIKE INTEGRAL MEMBRANE PROTEIN (AFU_ORTHOLOGUE AFUA_5G11245)"/>
    <property type="match status" value="1"/>
</dbReference>
<comment type="subcellular location">
    <subcellularLocation>
        <location evidence="1">Membrane</location>
        <topology evidence="1">Multi-pass membrane protein</topology>
    </subcellularLocation>
</comment>
<dbReference type="InterPro" id="IPR052337">
    <property type="entry name" value="SAT4-like"/>
</dbReference>
<dbReference type="EMBL" id="JAHFXF010000018">
    <property type="protein sequence ID" value="KAG9700309.1"/>
    <property type="molecule type" value="Genomic_DNA"/>
</dbReference>
<dbReference type="GO" id="GO:0016020">
    <property type="term" value="C:membrane"/>
    <property type="evidence" value="ECO:0007669"/>
    <property type="project" value="UniProtKB-SubCell"/>
</dbReference>
<keyword evidence="4 6" id="KW-0472">Membrane</keyword>
<dbReference type="InterPro" id="IPR049326">
    <property type="entry name" value="Rhodopsin_dom_fungi"/>
</dbReference>
<proteinExistence type="inferred from homology"/>
<feature type="transmembrane region" description="Helical" evidence="6">
    <location>
        <begin position="199"/>
        <end position="221"/>
    </location>
</feature>
<evidence type="ECO:0000256" key="1">
    <source>
        <dbReference type="ARBA" id="ARBA00004141"/>
    </source>
</evidence>
<name>A0A9P8EVV0_AURME</name>
<sequence>MGLEGRANTMIGVSAAYLIVAWIAFSLRAIVKGHIMRSFGLDDWLMVVAMFVFTVDSGLLITIGLDLKDVEVASIDVTYQVFQFAFYTLANVFLKASLAITFNRILLERWQRRTVQVTVAIHTAFGLATFFTIIFRCGNPMDFDARYRHSMCISWDAIQGVQYTNSVINTIADWVLALLPIFALRAMKMNHQAKISAGFILALGCVSSITSMPRFGFIHALGGMGKEFWTMSYPVAVLGVVEVGTGATAACLLTLRPLIRSLRERSEHSHSSNNYKLDDMEEAEVGQAKAVSLKSVSATSVMSSSKDSMHKVKSIPAMVVVATAEADTTSQTLSVETSQLRRRSSCKPMDELTLRGDSFSIEEPISEQSDEDQPQSAELTHRITADSDVRPWKQPTIETAKAAQDKKRLTWTDIHTQWSGAHSGRTACHGPEQKEANKPKRISIKRVSKILAEWSWDKA</sequence>
<feature type="transmembrane region" description="Helical" evidence="6">
    <location>
        <begin position="167"/>
        <end position="187"/>
    </location>
</feature>
<comment type="caution">
    <text evidence="8">The sequence shown here is derived from an EMBL/GenBank/DDBJ whole genome shotgun (WGS) entry which is preliminary data.</text>
</comment>
<dbReference type="PANTHER" id="PTHR33048:SF96">
    <property type="entry name" value="INTEGRAL MEMBRANE PROTEIN"/>
    <property type="match status" value="1"/>
</dbReference>
<feature type="transmembrane region" description="Helical" evidence="6">
    <location>
        <begin position="114"/>
        <end position="135"/>
    </location>
</feature>
<feature type="transmembrane region" description="Helical" evidence="6">
    <location>
        <begin position="84"/>
        <end position="102"/>
    </location>
</feature>
<feature type="non-terminal residue" evidence="8">
    <location>
        <position position="459"/>
    </location>
</feature>
<evidence type="ECO:0000259" key="7">
    <source>
        <dbReference type="Pfam" id="PF20684"/>
    </source>
</evidence>
<feature type="transmembrane region" description="Helical" evidence="6">
    <location>
        <begin position="12"/>
        <end position="31"/>
    </location>
</feature>
<accession>A0A9P8EVV0</accession>
<reference evidence="8" key="2">
    <citation type="submission" date="2021-08" db="EMBL/GenBank/DDBJ databases">
        <authorList>
            <person name="Gostincar C."/>
            <person name="Sun X."/>
            <person name="Song Z."/>
            <person name="Gunde-Cimerman N."/>
        </authorList>
    </citation>
    <scope>NUCLEOTIDE SEQUENCE</scope>
    <source>
        <strain evidence="8">EXF-9911</strain>
    </source>
</reference>
<feature type="transmembrane region" description="Helical" evidence="6">
    <location>
        <begin position="43"/>
        <end position="64"/>
    </location>
</feature>
<evidence type="ECO:0000256" key="5">
    <source>
        <dbReference type="ARBA" id="ARBA00038359"/>
    </source>
</evidence>
<reference evidence="8" key="1">
    <citation type="journal article" date="2021" name="J Fungi (Basel)">
        <title>Virulence traits and population genomics of the black yeast Aureobasidium melanogenum.</title>
        <authorList>
            <person name="Cernosa A."/>
            <person name="Sun X."/>
            <person name="Gostincar C."/>
            <person name="Fang C."/>
            <person name="Gunde-Cimerman N."/>
            <person name="Song Z."/>
        </authorList>
    </citation>
    <scope>NUCLEOTIDE SEQUENCE</scope>
    <source>
        <strain evidence="8">EXF-9911</strain>
    </source>
</reference>
<keyword evidence="3 6" id="KW-1133">Transmembrane helix</keyword>
<dbReference type="AlphaFoldDB" id="A0A9P8EVV0"/>
<evidence type="ECO:0000256" key="4">
    <source>
        <dbReference type="ARBA" id="ARBA00023136"/>
    </source>
</evidence>
<evidence type="ECO:0000256" key="2">
    <source>
        <dbReference type="ARBA" id="ARBA00022692"/>
    </source>
</evidence>
<dbReference type="Proteomes" id="UP000779574">
    <property type="component" value="Unassembled WGS sequence"/>
</dbReference>
<organism evidence="8 9">
    <name type="scientific">Aureobasidium melanogenum</name>
    <name type="common">Aureobasidium pullulans var. melanogenum</name>
    <dbReference type="NCBI Taxonomy" id="46634"/>
    <lineage>
        <taxon>Eukaryota</taxon>
        <taxon>Fungi</taxon>
        <taxon>Dikarya</taxon>
        <taxon>Ascomycota</taxon>
        <taxon>Pezizomycotina</taxon>
        <taxon>Dothideomycetes</taxon>
        <taxon>Dothideomycetidae</taxon>
        <taxon>Dothideales</taxon>
        <taxon>Saccotheciaceae</taxon>
        <taxon>Aureobasidium</taxon>
    </lineage>
</organism>
<gene>
    <name evidence="8" type="ORF">KCU76_g871</name>
</gene>
<keyword evidence="2 6" id="KW-0812">Transmembrane</keyword>
<feature type="transmembrane region" description="Helical" evidence="6">
    <location>
        <begin position="233"/>
        <end position="255"/>
    </location>
</feature>
<protein>
    <recommendedName>
        <fullName evidence="7">Rhodopsin domain-containing protein</fullName>
    </recommendedName>
</protein>
<evidence type="ECO:0000256" key="3">
    <source>
        <dbReference type="ARBA" id="ARBA00022989"/>
    </source>
</evidence>